<accession>A0A9P0FLJ7</accession>
<feature type="domain" description="Integrin alpha second immunoglobulin-like" evidence="15">
    <location>
        <begin position="400"/>
        <end position="535"/>
    </location>
</feature>
<dbReference type="GO" id="GO:0007160">
    <property type="term" value="P:cell-matrix adhesion"/>
    <property type="evidence" value="ECO:0007669"/>
    <property type="project" value="TreeGrafter"/>
</dbReference>
<keyword evidence="6 13" id="KW-0130">Cell adhesion</keyword>
<evidence type="ECO:0000256" key="4">
    <source>
        <dbReference type="ARBA" id="ARBA00022729"/>
    </source>
</evidence>
<evidence type="ECO:0000256" key="1">
    <source>
        <dbReference type="ARBA" id="ARBA00004479"/>
    </source>
</evidence>
<evidence type="ECO:0000256" key="10">
    <source>
        <dbReference type="ARBA" id="ARBA00023170"/>
    </source>
</evidence>
<dbReference type="Proteomes" id="UP001154078">
    <property type="component" value="Chromosome 6"/>
</dbReference>
<protein>
    <recommendedName>
        <fullName evidence="15">Integrin alpha second immunoglobulin-like domain-containing protein</fullName>
    </recommendedName>
</protein>
<evidence type="ECO:0000256" key="2">
    <source>
        <dbReference type="ARBA" id="ARBA00008054"/>
    </source>
</evidence>
<evidence type="ECO:0000256" key="9">
    <source>
        <dbReference type="ARBA" id="ARBA00023136"/>
    </source>
</evidence>
<name>A0A9P0FLJ7_BRAAE</name>
<dbReference type="EMBL" id="OV121137">
    <property type="protein sequence ID" value="CAH0559568.1"/>
    <property type="molecule type" value="Genomic_DNA"/>
</dbReference>
<dbReference type="InterPro" id="IPR013517">
    <property type="entry name" value="FG-GAP"/>
</dbReference>
<dbReference type="GO" id="GO:0033627">
    <property type="term" value="P:cell adhesion mediated by integrin"/>
    <property type="evidence" value="ECO:0007669"/>
    <property type="project" value="TreeGrafter"/>
</dbReference>
<keyword evidence="3 13" id="KW-0812">Transmembrane</keyword>
<dbReference type="PANTHER" id="PTHR23220">
    <property type="entry name" value="INTEGRIN ALPHA"/>
    <property type="match status" value="1"/>
</dbReference>
<dbReference type="Gene3D" id="2.60.40.1510">
    <property type="entry name" value="ntegrin, alpha v. Chain A, domain 3"/>
    <property type="match status" value="1"/>
</dbReference>
<dbReference type="Pfam" id="PF20805">
    <property type="entry name" value="Integrin_A_Ig_2"/>
    <property type="match status" value="1"/>
</dbReference>
<keyword evidence="7 13" id="KW-1133">Transmembrane helix</keyword>
<feature type="repeat" description="FG-GAP" evidence="12">
    <location>
        <begin position="77"/>
        <end position="137"/>
    </location>
</feature>
<sequence>MGSPGYYLSGSSLNYNISSKKSVNHINKKSNLYGYSVSSGNFYNEKRTNFIKSSPFAGEVTIFNKPHTNGDMRKFSRKIEEIKSDKVGVGFGYCLATGDIDADHLDDIVVGAPFYKSKSFNEGAVYVYLGSKTGKMQTPNEGHVIMRNHPNGHFGMAVMFLNDIDADGFGDVAVAAPFQDNGVVYIYHGTAKGLNPSPAQAIEGKSVYQNLQGFGFSFSKPCDVFNKNVSDLAIGSFLSGHAVILRGRPVVIVTTSLVSIPPYLNKNATEFILQVTYVVENRHNPNQTMENIILRRSIEMDPHLKRTNFSPSTKNITVIVGTTYNENITVKIDNTIKEPIPVKLTYVFLDKELKKSKKTFIKNETTNNFRGDLFCPSCPIIDKKRSSGPIAIPVNFNLECGDDNICQSNLTMELRLLDLHNNTYNVGTNKKSFVTLEVDIQNSGEFAYSNELMVKLPRRMKLQKEDMFCNLIKNETKGFNCSLIRPIVGNSSKQVKFDLDLKEAISGSFSGPLLITVDLKTKHENEKRKEITLNIVRDADIYLDGRSRAYKLNKRGSTNFTQTYRVVKEGSSPIGEVEVSLTFPSSISQDAKTFTQFIDIQIPNKCKNLLDEENSFSKKKEVLQLDRNTKLKELNSSKHIEVSSSLYPLNIAKASRKIKCIVGPFDQNVHDESINFTMQLNQSALFDALGGPKKQILFESYGEAKIIPSESDSEFIETGNRSNKYTVSTVFLDKLEAKDISIWYVVAAVITGILLLLILVVILIKLGFFERKTKEKLEKLKDGNSVLLRNGNNSASNDDLLSNDNLFTPLPDNLGEANYETPEETSFEGRCN</sequence>
<evidence type="ECO:0000256" key="8">
    <source>
        <dbReference type="ARBA" id="ARBA00023037"/>
    </source>
</evidence>
<dbReference type="GO" id="GO:0008305">
    <property type="term" value="C:integrin complex"/>
    <property type="evidence" value="ECO:0007669"/>
    <property type="project" value="InterPro"/>
</dbReference>
<keyword evidence="5" id="KW-0677">Repeat</keyword>
<evidence type="ECO:0000256" key="12">
    <source>
        <dbReference type="PROSITE-ProRule" id="PRU00803"/>
    </source>
</evidence>
<keyword evidence="8 13" id="KW-0401">Integrin</keyword>
<keyword evidence="4" id="KW-0732">Signal</keyword>
<comment type="subcellular location">
    <subcellularLocation>
        <location evidence="1 13">Membrane</location>
        <topology evidence="1 13">Single-pass type I membrane protein</topology>
    </subcellularLocation>
</comment>
<comment type="similarity">
    <text evidence="2 13">Belongs to the integrin alpha chain family.</text>
</comment>
<dbReference type="SUPFAM" id="SSF69179">
    <property type="entry name" value="Integrin domains"/>
    <property type="match status" value="1"/>
</dbReference>
<dbReference type="InterPro" id="IPR000413">
    <property type="entry name" value="Integrin_alpha"/>
</dbReference>
<dbReference type="GO" id="GO:0007157">
    <property type="term" value="P:heterophilic cell-cell adhesion via plasma membrane cell adhesion molecules"/>
    <property type="evidence" value="ECO:0007669"/>
    <property type="project" value="UniProtKB-ARBA"/>
</dbReference>
<dbReference type="InterPro" id="IPR028994">
    <property type="entry name" value="Integrin_alpha_N"/>
</dbReference>
<dbReference type="InterPro" id="IPR013519">
    <property type="entry name" value="Int_alpha_beta-p"/>
</dbReference>
<dbReference type="PRINTS" id="PR01185">
    <property type="entry name" value="INTEGRINA"/>
</dbReference>
<feature type="transmembrane region" description="Helical" evidence="13">
    <location>
        <begin position="742"/>
        <end position="764"/>
    </location>
</feature>
<evidence type="ECO:0000313" key="16">
    <source>
        <dbReference type="EMBL" id="CAH0559568.1"/>
    </source>
</evidence>
<feature type="repeat" description="FG-GAP" evidence="12">
    <location>
        <begin position="200"/>
        <end position="262"/>
    </location>
</feature>
<evidence type="ECO:0000256" key="6">
    <source>
        <dbReference type="ARBA" id="ARBA00022889"/>
    </source>
</evidence>
<dbReference type="Gene3D" id="2.60.40.1530">
    <property type="entry name" value="ntegrin, alpha v. Chain A, domain 4"/>
    <property type="match status" value="1"/>
</dbReference>
<dbReference type="InterPro" id="IPR048285">
    <property type="entry name" value="Integrin_alpha_Ig-like_2"/>
</dbReference>
<gene>
    <name evidence="16" type="ORF">MELIAE_LOCUS9634</name>
</gene>
<feature type="region of interest" description="Disordered" evidence="14">
    <location>
        <begin position="813"/>
        <end position="832"/>
    </location>
</feature>
<proteinExistence type="inferred from homology"/>
<dbReference type="Gene3D" id="1.20.5.930">
    <property type="entry name" value="Bicelle-embedded integrin alpha(iib) transmembrane segment"/>
    <property type="match status" value="1"/>
</dbReference>
<evidence type="ECO:0000256" key="11">
    <source>
        <dbReference type="ARBA" id="ARBA00023180"/>
    </source>
</evidence>
<reference evidence="16" key="1">
    <citation type="submission" date="2021-12" db="EMBL/GenBank/DDBJ databases">
        <authorList>
            <person name="King R."/>
        </authorList>
    </citation>
    <scope>NUCLEOTIDE SEQUENCE</scope>
</reference>
<evidence type="ECO:0000313" key="17">
    <source>
        <dbReference type="Proteomes" id="UP001154078"/>
    </source>
</evidence>
<keyword evidence="17" id="KW-1185">Reference proteome</keyword>
<dbReference type="PANTHER" id="PTHR23220:SF83">
    <property type="entry name" value="INTEGRIN ALPHA-PS3-RELATED"/>
    <property type="match status" value="1"/>
</dbReference>
<evidence type="ECO:0000256" key="7">
    <source>
        <dbReference type="ARBA" id="ARBA00022989"/>
    </source>
</evidence>
<dbReference type="AlphaFoldDB" id="A0A9P0FLJ7"/>
<dbReference type="SUPFAM" id="SSF69318">
    <property type="entry name" value="Integrin alpha N-terminal domain"/>
    <property type="match status" value="1"/>
</dbReference>
<evidence type="ECO:0000256" key="5">
    <source>
        <dbReference type="ARBA" id="ARBA00022737"/>
    </source>
</evidence>
<evidence type="ECO:0000256" key="3">
    <source>
        <dbReference type="ARBA" id="ARBA00022692"/>
    </source>
</evidence>
<feature type="repeat" description="FG-GAP" evidence="12">
    <location>
        <begin position="140"/>
        <end position="196"/>
    </location>
</feature>
<organism evidence="16 17">
    <name type="scientific">Brassicogethes aeneus</name>
    <name type="common">Rape pollen beetle</name>
    <name type="synonym">Meligethes aeneus</name>
    <dbReference type="NCBI Taxonomy" id="1431903"/>
    <lineage>
        <taxon>Eukaryota</taxon>
        <taxon>Metazoa</taxon>
        <taxon>Ecdysozoa</taxon>
        <taxon>Arthropoda</taxon>
        <taxon>Hexapoda</taxon>
        <taxon>Insecta</taxon>
        <taxon>Pterygota</taxon>
        <taxon>Neoptera</taxon>
        <taxon>Endopterygota</taxon>
        <taxon>Coleoptera</taxon>
        <taxon>Polyphaga</taxon>
        <taxon>Cucujiformia</taxon>
        <taxon>Nitidulidae</taxon>
        <taxon>Meligethinae</taxon>
        <taxon>Brassicogethes</taxon>
    </lineage>
</organism>
<dbReference type="OrthoDB" id="5573735at2759"/>
<keyword evidence="9 13" id="KW-0472">Membrane</keyword>
<dbReference type="Gene3D" id="2.130.10.130">
    <property type="entry name" value="Integrin alpha, N-terminal"/>
    <property type="match status" value="1"/>
</dbReference>
<evidence type="ECO:0000256" key="13">
    <source>
        <dbReference type="RuleBase" id="RU003762"/>
    </source>
</evidence>
<dbReference type="GO" id="GO:0005178">
    <property type="term" value="F:integrin binding"/>
    <property type="evidence" value="ECO:0007669"/>
    <property type="project" value="TreeGrafter"/>
</dbReference>
<evidence type="ECO:0000256" key="14">
    <source>
        <dbReference type="SAM" id="MobiDB-lite"/>
    </source>
</evidence>
<dbReference type="GO" id="GO:0007229">
    <property type="term" value="P:integrin-mediated signaling pathway"/>
    <property type="evidence" value="ECO:0007669"/>
    <property type="project" value="UniProtKB-KW"/>
</dbReference>
<dbReference type="SMART" id="SM00191">
    <property type="entry name" value="Int_alpha"/>
    <property type="match status" value="3"/>
</dbReference>
<keyword evidence="10 13" id="KW-0675">Receptor</keyword>
<evidence type="ECO:0000259" key="15">
    <source>
        <dbReference type="Pfam" id="PF20805"/>
    </source>
</evidence>
<dbReference type="GO" id="GO:0009897">
    <property type="term" value="C:external side of plasma membrane"/>
    <property type="evidence" value="ECO:0007669"/>
    <property type="project" value="TreeGrafter"/>
</dbReference>
<dbReference type="InterPro" id="IPR032695">
    <property type="entry name" value="Integrin_dom_sf"/>
</dbReference>
<dbReference type="Pfam" id="PF01839">
    <property type="entry name" value="FG-GAP"/>
    <property type="match status" value="2"/>
</dbReference>
<dbReference type="PROSITE" id="PS51470">
    <property type="entry name" value="FG_GAP"/>
    <property type="match status" value="3"/>
</dbReference>
<keyword evidence="11" id="KW-0325">Glycoprotein</keyword>